<feature type="compositionally biased region" description="Polar residues" evidence="14">
    <location>
        <begin position="242"/>
        <end position="261"/>
    </location>
</feature>
<protein>
    <recommendedName>
        <fullName evidence="3">Mediator of DNA damage checkpoint protein 1</fullName>
    </recommendedName>
</protein>
<feature type="compositionally biased region" description="Polar residues" evidence="14">
    <location>
        <begin position="1190"/>
        <end position="1205"/>
    </location>
</feature>
<feature type="compositionally biased region" description="Acidic residues" evidence="14">
    <location>
        <begin position="1207"/>
        <end position="1218"/>
    </location>
</feature>
<keyword evidence="12" id="KW-0539">Nucleus</keyword>
<feature type="signal peptide" evidence="15">
    <location>
        <begin position="1"/>
        <end position="16"/>
    </location>
</feature>
<feature type="region of interest" description="Disordered" evidence="14">
    <location>
        <begin position="355"/>
        <end position="385"/>
    </location>
</feature>
<feature type="domain" description="FHA" evidence="16">
    <location>
        <begin position="91"/>
        <end position="152"/>
    </location>
</feature>
<evidence type="ECO:0000256" key="3">
    <source>
        <dbReference type="ARBA" id="ARBA00015014"/>
    </source>
</evidence>
<feature type="compositionally biased region" description="Acidic residues" evidence="14">
    <location>
        <begin position="546"/>
        <end position="556"/>
    </location>
</feature>
<evidence type="ECO:0000313" key="18">
    <source>
        <dbReference type="EMBL" id="CAK6966267.1"/>
    </source>
</evidence>
<evidence type="ECO:0000256" key="8">
    <source>
        <dbReference type="ARBA" id="ARBA00022763"/>
    </source>
</evidence>
<feature type="compositionally biased region" description="Basic and acidic residues" evidence="14">
    <location>
        <begin position="1382"/>
        <end position="1397"/>
    </location>
</feature>
<dbReference type="PANTHER" id="PTHR23196:SF34">
    <property type="entry name" value="MEDIATOR OF DNA DAMAGE CHECKPOINT PROTEIN 1"/>
    <property type="match status" value="1"/>
</dbReference>
<feature type="compositionally biased region" description="Polar residues" evidence="14">
    <location>
        <begin position="1340"/>
        <end position="1358"/>
    </location>
</feature>
<feature type="compositionally biased region" description="Basic residues" evidence="14">
    <location>
        <begin position="1784"/>
        <end position="1794"/>
    </location>
</feature>
<keyword evidence="19" id="KW-1185">Reference proteome</keyword>
<feature type="compositionally biased region" description="Acidic residues" evidence="14">
    <location>
        <begin position="502"/>
        <end position="512"/>
    </location>
</feature>
<feature type="region of interest" description="Disordered" evidence="14">
    <location>
        <begin position="862"/>
        <end position="893"/>
    </location>
</feature>
<feature type="region of interest" description="Disordered" evidence="14">
    <location>
        <begin position="419"/>
        <end position="599"/>
    </location>
</feature>
<dbReference type="SMART" id="SM00292">
    <property type="entry name" value="BRCT"/>
    <property type="match status" value="2"/>
</dbReference>
<keyword evidence="13" id="KW-0131">Cell cycle</keyword>
<feature type="compositionally biased region" description="Polar residues" evidence="14">
    <location>
        <begin position="1239"/>
        <end position="1253"/>
    </location>
</feature>
<feature type="compositionally biased region" description="Acidic residues" evidence="14">
    <location>
        <begin position="691"/>
        <end position="706"/>
    </location>
</feature>
<proteinExistence type="predicted"/>
<dbReference type="GO" id="GO:0005634">
    <property type="term" value="C:nucleus"/>
    <property type="evidence" value="ECO:0007669"/>
    <property type="project" value="UniProtKB-SubCell"/>
</dbReference>
<evidence type="ECO:0000256" key="1">
    <source>
        <dbReference type="ARBA" id="ARBA00004123"/>
    </source>
</evidence>
<accession>A0AAV1P3Q1</accession>
<feature type="compositionally biased region" description="Acidic residues" evidence="14">
    <location>
        <begin position="423"/>
        <end position="432"/>
    </location>
</feature>
<dbReference type="InterPro" id="IPR001357">
    <property type="entry name" value="BRCT_dom"/>
</dbReference>
<feature type="compositionally biased region" description="Polar residues" evidence="14">
    <location>
        <begin position="440"/>
        <end position="454"/>
    </location>
</feature>
<feature type="compositionally biased region" description="Basic and acidic residues" evidence="14">
    <location>
        <begin position="1441"/>
        <end position="1458"/>
    </location>
</feature>
<feature type="compositionally biased region" description="Basic and acidic residues" evidence="14">
    <location>
        <begin position="1866"/>
        <end position="1880"/>
    </location>
</feature>
<evidence type="ECO:0000256" key="11">
    <source>
        <dbReference type="ARBA" id="ARBA00023204"/>
    </source>
</evidence>
<dbReference type="Gene3D" id="3.40.50.10190">
    <property type="entry name" value="BRCT domain"/>
    <property type="match status" value="2"/>
</dbReference>
<feature type="compositionally biased region" description="Polar residues" evidence="14">
    <location>
        <begin position="1979"/>
        <end position="1995"/>
    </location>
</feature>
<organism evidence="18 19">
    <name type="scientific">Scomber scombrus</name>
    <name type="common">Atlantic mackerel</name>
    <name type="synonym">Scomber vernalis</name>
    <dbReference type="NCBI Taxonomy" id="13677"/>
    <lineage>
        <taxon>Eukaryota</taxon>
        <taxon>Metazoa</taxon>
        <taxon>Chordata</taxon>
        <taxon>Craniata</taxon>
        <taxon>Vertebrata</taxon>
        <taxon>Euteleostomi</taxon>
        <taxon>Actinopterygii</taxon>
        <taxon>Neopterygii</taxon>
        <taxon>Teleostei</taxon>
        <taxon>Neoteleostei</taxon>
        <taxon>Acanthomorphata</taxon>
        <taxon>Pelagiaria</taxon>
        <taxon>Scombriformes</taxon>
        <taxon>Scombridae</taxon>
        <taxon>Scomber</taxon>
    </lineage>
</organism>
<keyword evidence="15" id="KW-0732">Signal</keyword>
<feature type="compositionally biased region" description="Basic and acidic residues" evidence="14">
    <location>
        <begin position="1834"/>
        <end position="1844"/>
    </location>
</feature>
<feature type="compositionally biased region" description="Polar residues" evidence="14">
    <location>
        <begin position="319"/>
        <end position="328"/>
    </location>
</feature>
<dbReference type="Pfam" id="PF00498">
    <property type="entry name" value="FHA"/>
    <property type="match status" value="1"/>
</dbReference>
<dbReference type="SUPFAM" id="SSF52113">
    <property type="entry name" value="BRCT domain"/>
    <property type="match status" value="2"/>
</dbReference>
<dbReference type="PROSITE" id="PS50172">
    <property type="entry name" value="BRCT"/>
    <property type="match status" value="1"/>
</dbReference>
<keyword evidence="7" id="KW-0677">Repeat</keyword>
<dbReference type="GO" id="GO:0006281">
    <property type="term" value="P:DNA repair"/>
    <property type="evidence" value="ECO:0007669"/>
    <property type="project" value="UniProtKB-KW"/>
</dbReference>
<keyword evidence="4" id="KW-0158">Chromosome</keyword>
<feature type="chain" id="PRO_5043539043" description="Mediator of DNA damage checkpoint protein 1" evidence="15">
    <location>
        <begin position="17"/>
        <end position="2240"/>
    </location>
</feature>
<dbReference type="InterPro" id="IPR008984">
    <property type="entry name" value="SMAD_FHA_dom_sf"/>
</dbReference>
<dbReference type="Proteomes" id="UP001314229">
    <property type="component" value="Unassembled WGS sequence"/>
</dbReference>
<dbReference type="InterPro" id="IPR000253">
    <property type="entry name" value="FHA_dom"/>
</dbReference>
<dbReference type="Gene3D" id="2.60.200.20">
    <property type="match status" value="1"/>
</dbReference>
<keyword evidence="10" id="KW-0007">Acetylation</keyword>
<feature type="compositionally biased region" description="Polar residues" evidence="14">
    <location>
        <begin position="1805"/>
        <end position="1815"/>
    </location>
</feature>
<feature type="compositionally biased region" description="Polar residues" evidence="14">
    <location>
        <begin position="295"/>
        <end position="307"/>
    </location>
</feature>
<evidence type="ECO:0000256" key="14">
    <source>
        <dbReference type="SAM" id="MobiDB-lite"/>
    </source>
</evidence>
<feature type="compositionally biased region" description="Low complexity" evidence="14">
    <location>
        <begin position="1760"/>
        <end position="1783"/>
    </location>
</feature>
<dbReference type="CDD" id="cd22665">
    <property type="entry name" value="FHA_MDC1"/>
    <property type="match status" value="1"/>
</dbReference>
<evidence type="ECO:0000256" key="2">
    <source>
        <dbReference type="ARBA" id="ARBA00004286"/>
    </source>
</evidence>
<evidence type="ECO:0000256" key="10">
    <source>
        <dbReference type="ARBA" id="ARBA00022990"/>
    </source>
</evidence>
<feature type="compositionally biased region" description="Polar residues" evidence="14">
    <location>
        <begin position="1744"/>
        <end position="1756"/>
    </location>
</feature>
<feature type="compositionally biased region" description="Acidic residues" evidence="14">
    <location>
        <begin position="661"/>
        <end position="671"/>
    </location>
</feature>
<reference evidence="18 19" key="1">
    <citation type="submission" date="2024-01" db="EMBL/GenBank/DDBJ databases">
        <authorList>
            <person name="Alioto T."/>
            <person name="Alioto T."/>
            <person name="Gomez Garrido J."/>
        </authorList>
    </citation>
    <scope>NUCLEOTIDE SEQUENCE [LARGE SCALE GENOMIC DNA]</scope>
</reference>
<keyword evidence="5" id="KW-1017">Isopeptide bond</keyword>
<dbReference type="PANTHER" id="PTHR23196">
    <property type="entry name" value="PAX TRANSCRIPTION ACTIVATION DOMAIN INTERACTING PROTEIN"/>
    <property type="match status" value="1"/>
</dbReference>
<evidence type="ECO:0000256" key="5">
    <source>
        <dbReference type="ARBA" id="ARBA00022499"/>
    </source>
</evidence>
<feature type="compositionally biased region" description="Low complexity" evidence="14">
    <location>
        <begin position="1685"/>
        <end position="1697"/>
    </location>
</feature>
<keyword evidence="11" id="KW-0234">DNA repair</keyword>
<feature type="compositionally biased region" description="Polar residues" evidence="14">
    <location>
        <begin position="1366"/>
        <end position="1376"/>
    </location>
</feature>
<dbReference type="InterPro" id="IPR051579">
    <property type="entry name" value="DDR_Transcriptional_Reg"/>
</dbReference>
<evidence type="ECO:0000256" key="12">
    <source>
        <dbReference type="ARBA" id="ARBA00023242"/>
    </source>
</evidence>
<dbReference type="SUPFAM" id="SSF49879">
    <property type="entry name" value="SMAD/FHA domain"/>
    <property type="match status" value="1"/>
</dbReference>
<feature type="compositionally biased region" description="Polar residues" evidence="14">
    <location>
        <begin position="646"/>
        <end position="660"/>
    </location>
</feature>
<feature type="compositionally biased region" description="Acidic residues" evidence="14">
    <location>
        <begin position="1255"/>
        <end position="1266"/>
    </location>
</feature>
<feature type="compositionally biased region" description="Polar residues" evidence="14">
    <location>
        <begin position="1134"/>
        <end position="1145"/>
    </location>
</feature>
<feature type="domain" description="BRCT" evidence="17">
    <location>
        <begin position="2031"/>
        <end position="2109"/>
    </location>
</feature>
<feature type="compositionally biased region" description="Basic and acidic residues" evidence="14">
    <location>
        <begin position="1416"/>
        <end position="1428"/>
    </location>
</feature>
<keyword evidence="9" id="KW-0832">Ubl conjugation</keyword>
<evidence type="ECO:0000256" key="13">
    <source>
        <dbReference type="ARBA" id="ARBA00023306"/>
    </source>
</evidence>
<name>A0AAV1P3Q1_SCOSC</name>
<comment type="subcellular location">
    <subcellularLocation>
        <location evidence="2">Chromosome</location>
    </subcellularLocation>
    <subcellularLocation>
        <location evidence="1">Nucleus</location>
    </subcellularLocation>
</comment>
<sequence length="2240" mass="246547">MFALTNSLWLKRLLRGVVISTQEEDTCTISNEQGVQRMDATQMISDSILESDEEENEEENKDKRGQPLAKLRILKNEHIPAAELPLFSGENVLGRDPNTCTLPLPASSVSKQHAIICISVHRRRGCHSEVDMEALVWDLGSMNGTRKGRLKLTPNVRYALSEGDRVVVADIPCQYVSCAVDTVSSQGDMRTPVSRDSGVKAMLPDASREKGGDTSTGSKKYVNEGTNPSAMVSLRDPEETTKTPARTTCLSFEQTPTQPQGSLVPESDSDSDGERGGRKDGRRKPQVSDSDSHKSNPTCSTFLSPTNKIVPESEDESPITPSSSTKNRPYTHVSFCKELPDIDVGRQQLKKKETFAIVDDSEEEREREEERATPGGTLLEESGQDVLVNQENTVSVTREEEMPLSTRAVATDVIPAFNMNSDTDVEGEEENEASVAPVTLNANQQADQPPNTAQFHMDSDTDVDEDEDTFDKGPKSVLFSGDNTKPPHAVPVTQPEGITMDSDTDVDDDADMSDTAAKAKPTSLLSAHTADSAPLTQPKDFHLDSDTDVDEEEENECGTNNTCSEVDEAPIRTGLKPTGSESAPAAPHSLNIDSDTDDEVISAPAINEPLVVPAVTDSCTIAAAGTSDSDTDAEEDSPLVIPINITALSGTPDTTLADTQSDSDAETDVDEPSVPPAGDGHNPADLKLDSDTDVEDKEADLGEAGEDQIPSLHRQNTSGLPGSLWQNCSTPVQISAGEVEEMETQAFLSPSSGPFRRAVGPAVRPVVSSCSDSQDEDFVVAETQSFILQTRNDHAMDPTQAFCLESSGDERDGQPSRGGSFQLGLSDSSHLQCQAAALAMESTQEFVSVGGGVNMEDTQAYAATSTSDRTSLENDPNLEATQAYGGDEEPARSPVTFEKEGQLDLALQPTQAYICGPCHDSEDETEEDDRKNLTTAETLPLDFPTSSTLAMAETQPVCAYREEESLATVSHISSKTEVMVVHRMAAQPEEMPVSGALSIAETQPICTSEDEDSIPGPRKRKAKQLEEETQPITSLDYSAVETQPMHVGADETHSVATSGNEESDDEDSIPGPQKRKAKQLRLEEEETQMLVNSERSAAETQPIDTCDDKESDDVDSIPGPRKKRKPKQLEEETQPITSSDYSAVETQPMHVGADETHSVATSGNEESDDEDSIPGPRKKRKAQQLEDETQPLTSPDYSAVETQPIDTCEDKESDDEDLIQSSRKRNAKQLNLEEEATQALLNSELSAAETQPMDTCEDEESDDDDSIPGPRKKRKAKPLQLEDEQTQSLTGSVVPADGTEAMLTGEDVESEESIVGQRKRKAKPLQLEEEETQSLTISEASTVESKPVRTNTDTQTQRGKGGPSEAGTSCISVTSRRGTRARLREEEKQAESSEPPRRQTRGNKAFLSTRGRMQKSRPDESEEKEKVGQPKRTRGKTSLRQQRDDGKEEEKLDIERNEQQQQQEGMLGEEKDVAEPRQQVREQTEEERRKINEETERQQWEEQQRTERTRQEKEEQERLQAEKAERLRLEQERAENERIDRERLEEEERERAARIQREKEQLERKEKSEKERLEREKAEREEKDRLEKEENERIQSERKEQEENERLETAKRAAEEQERLERERKEREHQARLETEEKEREEREKLEKEKQEKEAEEKQRKELQEIKEEVKTPSDDAPARRTRSRSNSSNSVSSERSALSVNTQGSTGRGRGRGRGAKRTSEPVQAPLPRGNNRRRTVAAEPSGQGQTEQDSNDVSPQGILSRSNSSNSLNSEISISTPSSQNRGRRSRQRGRGRKTETEPTPLVSCQSDQSSAPKPTARGRKSRKAEVTSNEVSHDGDKEKAESQQPSTTRGQRRANVNEPEPTAADKEGQTSHEEGCANEHSLLAKRTVTGRSQKAVKGESVEIPAEAAGGDAKEATTQATRRGRASSVRGSKNAPPEAKVKDESEKMEEEMVERRGRGRTSVVQKKKKEVQEKSVNSTNQDANMTSEPQTPTSRKRQAPVDSSPMAKTPRSSSSSPAAGGRLRAASQTYKVLFTGVVDEAGERVLARLGGCMAKGVADMNCLVTDKVRRTVKFLCAVAKGVPIVTTHWLEKSGKAGSFLSPSAFVVNDPEQEKKFNFCLQESLRVASSQPLLQGYEIHVTKSVKPEPVHMKDIISCSGATFLPKMPSTHKPQTVVISCEDDWSLCGPAVLASLPVVTVEFILTGILQQILDFQTHKLSGPIANLQPARGRGRGRKKT</sequence>
<dbReference type="Pfam" id="PF16589">
    <property type="entry name" value="BRCT_2"/>
    <property type="match status" value="1"/>
</dbReference>
<feature type="compositionally biased region" description="Polar residues" evidence="14">
    <location>
        <begin position="213"/>
        <end position="230"/>
    </location>
</feature>
<evidence type="ECO:0000259" key="16">
    <source>
        <dbReference type="PROSITE" id="PS50006"/>
    </source>
</evidence>
<feature type="region of interest" description="Disordered" evidence="14">
    <location>
        <begin position="184"/>
        <end position="332"/>
    </location>
</feature>
<evidence type="ECO:0000256" key="9">
    <source>
        <dbReference type="ARBA" id="ARBA00022843"/>
    </source>
</evidence>
<feature type="compositionally biased region" description="Acidic residues" evidence="14">
    <location>
        <begin position="1105"/>
        <end position="1115"/>
    </location>
</feature>
<evidence type="ECO:0000313" key="19">
    <source>
        <dbReference type="Proteomes" id="UP001314229"/>
    </source>
</evidence>
<feature type="region of interest" description="Disordered" evidence="14">
    <location>
        <begin position="623"/>
        <end position="726"/>
    </location>
</feature>
<evidence type="ECO:0000256" key="4">
    <source>
        <dbReference type="ARBA" id="ARBA00022454"/>
    </source>
</evidence>
<dbReference type="CDD" id="cd18441">
    <property type="entry name" value="BRCT_MDC1_rpt2"/>
    <property type="match status" value="1"/>
</dbReference>
<feature type="compositionally biased region" description="Polar residues" evidence="14">
    <location>
        <begin position="1089"/>
        <end position="1103"/>
    </location>
</feature>
<comment type="caution">
    <text evidence="18">The sequence shown here is derived from an EMBL/GenBank/DDBJ whole genome shotgun (WGS) entry which is preliminary data.</text>
</comment>
<feature type="compositionally biased region" description="Low complexity" evidence="14">
    <location>
        <begin position="2005"/>
        <end position="2024"/>
    </location>
</feature>
<evidence type="ECO:0000256" key="15">
    <source>
        <dbReference type="SAM" id="SignalP"/>
    </source>
</evidence>
<feature type="compositionally biased region" description="Basic and acidic residues" evidence="14">
    <location>
        <begin position="1468"/>
        <end position="1679"/>
    </location>
</feature>
<dbReference type="EMBL" id="CAWUFR010000091">
    <property type="protein sequence ID" value="CAK6966267.1"/>
    <property type="molecule type" value="Genomic_DNA"/>
</dbReference>
<evidence type="ECO:0000256" key="7">
    <source>
        <dbReference type="ARBA" id="ARBA00022737"/>
    </source>
</evidence>
<dbReference type="PROSITE" id="PS50006">
    <property type="entry name" value="FHA_DOMAIN"/>
    <property type="match status" value="1"/>
</dbReference>
<gene>
    <name evidence="18" type="ORF">FSCOSCO3_A006848</name>
</gene>
<evidence type="ECO:0000256" key="6">
    <source>
        <dbReference type="ARBA" id="ARBA00022553"/>
    </source>
</evidence>
<feature type="region of interest" description="Disordered" evidence="14">
    <location>
        <begin position="805"/>
        <end position="825"/>
    </location>
</feature>
<feature type="compositionally biased region" description="Polar residues" evidence="14">
    <location>
        <begin position="713"/>
        <end position="726"/>
    </location>
</feature>
<dbReference type="Pfam" id="PF16770">
    <property type="entry name" value="RTT107_BRCT_5"/>
    <property type="match status" value="1"/>
</dbReference>
<dbReference type="InterPro" id="IPR036420">
    <property type="entry name" value="BRCT_dom_sf"/>
</dbReference>
<dbReference type="GO" id="GO:0005694">
    <property type="term" value="C:chromosome"/>
    <property type="evidence" value="ECO:0007669"/>
    <property type="project" value="UniProtKB-SubCell"/>
</dbReference>
<dbReference type="CDD" id="cd17744">
    <property type="entry name" value="BRCT_MDC1_rpt1"/>
    <property type="match status" value="1"/>
</dbReference>
<keyword evidence="8" id="KW-0227">DNA damage</keyword>
<evidence type="ECO:0000259" key="17">
    <source>
        <dbReference type="PROSITE" id="PS50172"/>
    </source>
</evidence>
<feature type="region of interest" description="Disordered" evidence="14">
    <location>
        <begin position="997"/>
        <end position="2024"/>
    </location>
</feature>
<keyword evidence="6" id="KW-0597">Phosphoprotein</keyword>
<feature type="compositionally biased region" description="Acidic residues" evidence="14">
    <location>
        <begin position="460"/>
        <end position="469"/>
    </location>
</feature>